<sequence>MFKNYLIKLSLFLIYFLLFLMKLESQKIRSNPDLNVLLNPQNTLKINKIKGEKNNQTLIDNLTILKEDKHKEEVENSEEDEGEILTQIENLFQNRKTFTCPKVKQLLVTGSSAAELSPEDIDVVAAMGDALSTGLGLYKGKNIEFRGAAFTVGGDANIDGFVTFANILSIFNPKLEGISHGMGSLDSLPFNQFNVAESGAETDGMPEQAKELISRLNNIYTREQLKQKWIMLFITVGTEEFCAKCDPPNVTALRHSLKLLRKSIKKLFIVLVGPIHVARSSAMTYNLLKPRCPCLSKISNSQLGNLQQTWRKALTQLELEFYEKKNKNPTFALLALSKLKIGIDSKQPLEQLFLSKSPLLNSLGHTYAAKWLWNRLIAGSRYNLSSPNQISIAEESYFCPSLGCPYFRTLFNVPKCVVRTRSEFEKRLKSEEERTFIEELTGRRRLINENLIFWILIPILLSLLSVISFGTIFFLQGLKSKKGRFEVVPGV</sequence>
<keyword evidence="4" id="KW-1185">Reference proteome</keyword>
<dbReference type="Proteomes" id="UP000605970">
    <property type="component" value="Unassembled WGS sequence"/>
</dbReference>
<dbReference type="InterPro" id="IPR001087">
    <property type="entry name" value="GDSL"/>
</dbReference>
<evidence type="ECO:0000256" key="2">
    <source>
        <dbReference type="SAM" id="SignalP"/>
    </source>
</evidence>
<accession>A0A8S9ZVB4</accession>
<dbReference type="PANTHER" id="PTHR21325:SF23">
    <property type="entry name" value="LIPASE_GDSL DOMAIN-CONTAINING PROTEIN"/>
    <property type="match status" value="1"/>
</dbReference>
<dbReference type="PANTHER" id="PTHR21325">
    <property type="entry name" value="PHOSPHOLIPASE B, PLB1"/>
    <property type="match status" value="1"/>
</dbReference>
<keyword evidence="1" id="KW-0472">Membrane</keyword>
<dbReference type="AlphaFoldDB" id="A0A8S9ZVB4"/>
<keyword evidence="2" id="KW-0732">Signal</keyword>
<feature type="chain" id="PRO_5035874684" description="Lipase_GDSL domain-containing protein" evidence="2">
    <location>
        <begin position="26"/>
        <end position="491"/>
    </location>
</feature>
<dbReference type="Pfam" id="PF00657">
    <property type="entry name" value="Lipase_GDSL"/>
    <property type="match status" value="1"/>
</dbReference>
<evidence type="ECO:0000313" key="3">
    <source>
        <dbReference type="EMBL" id="KAF7637084.1"/>
    </source>
</evidence>
<name>A0A8S9ZVB4_9BILA</name>
<keyword evidence="1" id="KW-0812">Transmembrane</keyword>
<evidence type="ECO:0000256" key="1">
    <source>
        <dbReference type="SAM" id="Phobius"/>
    </source>
</evidence>
<gene>
    <name evidence="3" type="ORF">Mgra_00003473</name>
</gene>
<evidence type="ECO:0008006" key="5">
    <source>
        <dbReference type="Google" id="ProtNLM"/>
    </source>
</evidence>
<evidence type="ECO:0000313" key="4">
    <source>
        <dbReference type="Proteomes" id="UP000605970"/>
    </source>
</evidence>
<feature type="transmembrane region" description="Helical" evidence="1">
    <location>
        <begin position="451"/>
        <end position="475"/>
    </location>
</feature>
<protein>
    <recommendedName>
        <fullName evidence="5">Lipase_GDSL domain-containing protein</fullName>
    </recommendedName>
</protein>
<dbReference type="GO" id="GO:0006644">
    <property type="term" value="P:phospholipid metabolic process"/>
    <property type="evidence" value="ECO:0007669"/>
    <property type="project" value="TreeGrafter"/>
</dbReference>
<reference evidence="3" key="1">
    <citation type="journal article" date="2020" name="Ecol. Evol.">
        <title>Genome structure and content of the rice root-knot nematode (Meloidogyne graminicola).</title>
        <authorList>
            <person name="Phan N.T."/>
            <person name="Danchin E.G.J."/>
            <person name="Klopp C."/>
            <person name="Perfus-Barbeoch L."/>
            <person name="Kozlowski D.K."/>
            <person name="Koutsovoulos G.D."/>
            <person name="Lopez-Roques C."/>
            <person name="Bouchez O."/>
            <person name="Zahm M."/>
            <person name="Besnard G."/>
            <person name="Bellafiore S."/>
        </authorList>
    </citation>
    <scope>NUCLEOTIDE SEQUENCE</scope>
    <source>
        <strain evidence="3">VN-18</strain>
    </source>
</reference>
<proteinExistence type="predicted"/>
<keyword evidence="1" id="KW-1133">Transmembrane helix</keyword>
<dbReference type="EMBL" id="JABEBT010000023">
    <property type="protein sequence ID" value="KAF7637084.1"/>
    <property type="molecule type" value="Genomic_DNA"/>
</dbReference>
<comment type="caution">
    <text evidence="3">The sequence shown here is derived from an EMBL/GenBank/DDBJ whole genome shotgun (WGS) entry which is preliminary data.</text>
</comment>
<dbReference type="InterPro" id="IPR038885">
    <property type="entry name" value="PLB1"/>
</dbReference>
<organism evidence="3 4">
    <name type="scientific">Meloidogyne graminicola</name>
    <dbReference type="NCBI Taxonomy" id="189291"/>
    <lineage>
        <taxon>Eukaryota</taxon>
        <taxon>Metazoa</taxon>
        <taxon>Ecdysozoa</taxon>
        <taxon>Nematoda</taxon>
        <taxon>Chromadorea</taxon>
        <taxon>Rhabditida</taxon>
        <taxon>Tylenchina</taxon>
        <taxon>Tylenchomorpha</taxon>
        <taxon>Tylenchoidea</taxon>
        <taxon>Meloidogynidae</taxon>
        <taxon>Meloidogyninae</taxon>
        <taxon>Meloidogyne</taxon>
    </lineage>
</organism>
<dbReference type="GO" id="GO:0004620">
    <property type="term" value="F:phospholipase activity"/>
    <property type="evidence" value="ECO:0007669"/>
    <property type="project" value="InterPro"/>
</dbReference>
<dbReference type="OrthoDB" id="10265800at2759"/>
<feature type="signal peptide" evidence="2">
    <location>
        <begin position="1"/>
        <end position="25"/>
    </location>
</feature>